<feature type="signal peptide" evidence="2">
    <location>
        <begin position="1"/>
        <end position="23"/>
    </location>
</feature>
<dbReference type="AlphaFoldDB" id="A0A7U9L3D7"/>
<feature type="compositionally biased region" description="Low complexity" evidence="1">
    <location>
        <begin position="128"/>
        <end position="138"/>
    </location>
</feature>
<dbReference type="RefSeq" id="WP_244955735.1">
    <property type="nucleotide sequence ID" value="NZ_BHZC01000001.1"/>
</dbReference>
<reference evidence="4 5" key="1">
    <citation type="submission" date="2018-11" db="EMBL/GenBank/DDBJ databases">
        <title>Whole genome sequence of Streptomyces chrestomyceticus NBRC 13444(T).</title>
        <authorList>
            <person name="Komaki H."/>
            <person name="Tamura T."/>
        </authorList>
    </citation>
    <scope>NUCLEOTIDE SEQUENCE [LARGE SCALE GENOMIC DNA]</scope>
    <source>
        <strain evidence="4 5">NBRC 13444</strain>
    </source>
</reference>
<organism evidence="4 5">
    <name type="scientific">Streptomyces chrestomyceticus JCM 4735</name>
    <dbReference type="NCBI Taxonomy" id="1306181"/>
    <lineage>
        <taxon>Bacteria</taxon>
        <taxon>Bacillati</taxon>
        <taxon>Actinomycetota</taxon>
        <taxon>Actinomycetes</taxon>
        <taxon>Kitasatosporales</taxon>
        <taxon>Streptomycetaceae</taxon>
        <taxon>Streptomyces</taxon>
    </lineage>
</organism>
<sequence length="319" mass="34298">MSRRLTLVPAATLAALLSLTACSSGVEGDGAPGDLTAPAFPASQRPAGADGLLAEGVWRFRGVRFGGQEVYLPSEARAWIALHGDGTASGDYGCTPFRLKAEVSATRLTLGQKLALRPAPSVTPAPPSAGSGPCAPHSGSDRLNLTHFEKEVQRVLRGNLSLSSERHTGQGEVQLHLKNEQGDDITLVQARSDAFFTTRWQLGVATVYDSQGPEFAAGDRLYFDFHKNGEVSGKLGCNDFTARATFSGVHVFFHDVALTSHRGCDKKIMEEEGSVLATLRKSLNYTYWAEPGMPSFSLTDDLAFPAMETGFRFHALPRK</sequence>
<evidence type="ECO:0000256" key="2">
    <source>
        <dbReference type="SAM" id="SignalP"/>
    </source>
</evidence>
<comment type="caution">
    <text evidence="4">The sequence shown here is derived from an EMBL/GenBank/DDBJ whole genome shotgun (WGS) entry which is preliminary data.</text>
</comment>
<keyword evidence="2" id="KW-0732">Signal</keyword>
<evidence type="ECO:0000313" key="5">
    <source>
        <dbReference type="Proteomes" id="UP000287830"/>
    </source>
</evidence>
<evidence type="ECO:0000259" key="3">
    <source>
        <dbReference type="Pfam" id="PF03724"/>
    </source>
</evidence>
<feature type="chain" id="PRO_5038732952" evidence="2">
    <location>
        <begin position="24"/>
        <end position="319"/>
    </location>
</feature>
<evidence type="ECO:0000256" key="1">
    <source>
        <dbReference type="SAM" id="MobiDB-lite"/>
    </source>
</evidence>
<dbReference type="Proteomes" id="UP000287830">
    <property type="component" value="Unassembled WGS sequence"/>
</dbReference>
<gene>
    <name evidence="4" type="ORF">OEIGOIKO_08143</name>
</gene>
<dbReference type="PANTHER" id="PTHR35535:SF1">
    <property type="entry name" value="HEAT SHOCK PROTEIN HSLJ"/>
    <property type="match status" value="1"/>
</dbReference>
<protein>
    <submittedName>
        <fullName evidence="4">Lipoprotein</fullName>
    </submittedName>
</protein>
<dbReference type="InterPro" id="IPR005184">
    <property type="entry name" value="DUF306_Meta_HslJ"/>
</dbReference>
<dbReference type="InterPro" id="IPR038670">
    <property type="entry name" value="HslJ-like_sf"/>
</dbReference>
<keyword evidence="4" id="KW-0449">Lipoprotein</keyword>
<dbReference type="PANTHER" id="PTHR35535">
    <property type="entry name" value="HEAT SHOCK PROTEIN HSLJ"/>
    <property type="match status" value="1"/>
</dbReference>
<feature type="region of interest" description="Disordered" evidence="1">
    <location>
        <begin position="118"/>
        <end position="141"/>
    </location>
</feature>
<dbReference type="GeneID" id="95626753"/>
<name>A0A7U9L3D7_9ACTN</name>
<evidence type="ECO:0000313" key="4">
    <source>
        <dbReference type="EMBL" id="GCD40286.1"/>
    </source>
</evidence>
<proteinExistence type="predicted"/>
<feature type="domain" description="DUF306" evidence="3">
    <location>
        <begin position="197"/>
        <end position="286"/>
    </location>
</feature>
<dbReference type="EMBL" id="BHZC01000001">
    <property type="protein sequence ID" value="GCD40286.1"/>
    <property type="molecule type" value="Genomic_DNA"/>
</dbReference>
<dbReference type="PROSITE" id="PS51257">
    <property type="entry name" value="PROKAR_LIPOPROTEIN"/>
    <property type="match status" value="1"/>
</dbReference>
<dbReference type="InterPro" id="IPR053147">
    <property type="entry name" value="Hsp_HslJ-like"/>
</dbReference>
<accession>A0A7U9L3D7</accession>
<dbReference type="Gene3D" id="2.40.128.270">
    <property type="match status" value="1"/>
</dbReference>
<dbReference type="Pfam" id="PF03724">
    <property type="entry name" value="META"/>
    <property type="match status" value="1"/>
</dbReference>